<evidence type="ECO:0000256" key="3">
    <source>
        <dbReference type="ARBA" id="ARBA00022679"/>
    </source>
</evidence>
<sequence length="218" mass="24498">MSQNLSSQLEEYLPQQILKLVKDAGEKASKLGQELYLVGGAVRDLFLGRANFDLDLVVEGDAIKLAQELAKDGQAKLTVHPRFGTAKLSYTDFSLDLATARRETYSQPGALPTVQPGSLTDDLRRRDFSINAMALCLTPDRFGELVDLYHSKDDLDNGLIRILHPRSFIDDATRILRGLRYEQRLGFKLEPKTAELLRRDAAMLDTISGDRIRHELEL</sequence>
<comment type="cofactor">
    <cofactor evidence="1">
        <name>Mg(2+)</name>
        <dbReference type="ChEBI" id="CHEBI:18420"/>
    </cofactor>
</comment>
<keyword evidence="5" id="KW-0548">Nucleotidyltransferase</keyword>
<keyword evidence="2" id="KW-0820">tRNA-binding</keyword>
<dbReference type="EMBL" id="BARV01034874">
    <property type="protein sequence ID" value="GAI51444.1"/>
    <property type="molecule type" value="Genomic_DNA"/>
</dbReference>
<dbReference type="SUPFAM" id="SSF81891">
    <property type="entry name" value="Poly A polymerase C-terminal region-like"/>
    <property type="match status" value="1"/>
</dbReference>
<dbReference type="InterPro" id="IPR052390">
    <property type="entry name" value="tRNA_nt/polyA_polymerase"/>
</dbReference>
<evidence type="ECO:0000256" key="1">
    <source>
        <dbReference type="ARBA" id="ARBA00001946"/>
    </source>
</evidence>
<dbReference type="AlphaFoldDB" id="X1R751"/>
<evidence type="ECO:0000259" key="10">
    <source>
        <dbReference type="Pfam" id="PF01743"/>
    </source>
</evidence>
<keyword evidence="6" id="KW-0479">Metal-binding</keyword>
<dbReference type="InterPro" id="IPR043519">
    <property type="entry name" value="NT_sf"/>
</dbReference>
<keyword evidence="7" id="KW-0547">Nucleotide-binding</keyword>
<dbReference type="GO" id="GO:0000166">
    <property type="term" value="F:nucleotide binding"/>
    <property type="evidence" value="ECO:0007669"/>
    <property type="project" value="UniProtKB-KW"/>
</dbReference>
<keyword evidence="8" id="KW-0460">Magnesium</keyword>
<dbReference type="Gene3D" id="3.30.460.10">
    <property type="entry name" value="Beta Polymerase, domain 2"/>
    <property type="match status" value="1"/>
</dbReference>
<evidence type="ECO:0000256" key="5">
    <source>
        <dbReference type="ARBA" id="ARBA00022695"/>
    </source>
</evidence>
<evidence type="ECO:0000313" key="12">
    <source>
        <dbReference type="EMBL" id="GAI51444.1"/>
    </source>
</evidence>
<gene>
    <name evidence="12" type="ORF">S06H3_54512</name>
</gene>
<evidence type="ECO:0000256" key="6">
    <source>
        <dbReference type="ARBA" id="ARBA00022723"/>
    </source>
</evidence>
<evidence type="ECO:0000259" key="11">
    <source>
        <dbReference type="Pfam" id="PF12627"/>
    </source>
</evidence>
<dbReference type="Gene3D" id="1.10.3090.10">
    <property type="entry name" value="cca-adding enzyme, domain 2"/>
    <property type="match status" value="1"/>
</dbReference>
<proteinExistence type="predicted"/>
<dbReference type="GO" id="GO:0046872">
    <property type="term" value="F:metal ion binding"/>
    <property type="evidence" value="ECO:0007669"/>
    <property type="project" value="UniProtKB-KW"/>
</dbReference>
<keyword evidence="3" id="KW-0808">Transferase</keyword>
<evidence type="ECO:0000256" key="2">
    <source>
        <dbReference type="ARBA" id="ARBA00022555"/>
    </source>
</evidence>
<dbReference type="PANTHER" id="PTHR47788:SF1">
    <property type="entry name" value="A-ADDING TRNA NUCLEOTIDYLTRANSFERASE"/>
    <property type="match status" value="1"/>
</dbReference>
<dbReference type="SUPFAM" id="SSF81301">
    <property type="entry name" value="Nucleotidyltransferase"/>
    <property type="match status" value="1"/>
</dbReference>
<feature type="domain" description="tRNA nucleotidyltransferase/poly(A) polymerase RNA and SrmB- binding" evidence="11">
    <location>
        <begin position="186"/>
        <end position="216"/>
    </location>
</feature>
<evidence type="ECO:0000256" key="4">
    <source>
        <dbReference type="ARBA" id="ARBA00022694"/>
    </source>
</evidence>
<keyword evidence="9" id="KW-0694">RNA-binding</keyword>
<dbReference type="InterPro" id="IPR002646">
    <property type="entry name" value="PolA_pol_head_dom"/>
</dbReference>
<dbReference type="Pfam" id="PF01743">
    <property type="entry name" value="PolyA_pol"/>
    <property type="match status" value="1"/>
</dbReference>
<dbReference type="GO" id="GO:0000049">
    <property type="term" value="F:tRNA binding"/>
    <property type="evidence" value="ECO:0007669"/>
    <property type="project" value="UniProtKB-KW"/>
</dbReference>
<keyword evidence="4" id="KW-0819">tRNA processing</keyword>
<dbReference type="GO" id="GO:0016779">
    <property type="term" value="F:nucleotidyltransferase activity"/>
    <property type="evidence" value="ECO:0007669"/>
    <property type="project" value="UniProtKB-KW"/>
</dbReference>
<evidence type="ECO:0000256" key="8">
    <source>
        <dbReference type="ARBA" id="ARBA00022842"/>
    </source>
</evidence>
<comment type="caution">
    <text evidence="12">The sequence shown here is derived from an EMBL/GenBank/DDBJ whole genome shotgun (WGS) entry which is preliminary data.</text>
</comment>
<reference evidence="12" key="1">
    <citation type="journal article" date="2014" name="Front. Microbiol.">
        <title>High frequency of phylogenetically diverse reductive dehalogenase-homologous genes in deep subseafloor sedimentary metagenomes.</title>
        <authorList>
            <person name="Kawai M."/>
            <person name="Futagami T."/>
            <person name="Toyoda A."/>
            <person name="Takaki Y."/>
            <person name="Nishi S."/>
            <person name="Hori S."/>
            <person name="Arai W."/>
            <person name="Tsubouchi T."/>
            <person name="Morono Y."/>
            <person name="Uchiyama I."/>
            <person name="Ito T."/>
            <person name="Fujiyama A."/>
            <person name="Inagaki F."/>
            <person name="Takami H."/>
        </authorList>
    </citation>
    <scope>NUCLEOTIDE SEQUENCE</scope>
    <source>
        <strain evidence="12">Expedition CK06-06</strain>
    </source>
</reference>
<organism evidence="12">
    <name type="scientific">marine sediment metagenome</name>
    <dbReference type="NCBI Taxonomy" id="412755"/>
    <lineage>
        <taxon>unclassified sequences</taxon>
        <taxon>metagenomes</taxon>
        <taxon>ecological metagenomes</taxon>
    </lineage>
</organism>
<dbReference type="InterPro" id="IPR032828">
    <property type="entry name" value="PolyA_RNA-bd"/>
</dbReference>
<feature type="non-terminal residue" evidence="12">
    <location>
        <position position="218"/>
    </location>
</feature>
<accession>X1R751</accession>
<evidence type="ECO:0008006" key="13">
    <source>
        <dbReference type="Google" id="ProtNLM"/>
    </source>
</evidence>
<dbReference type="PANTHER" id="PTHR47788">
    <property type="entry name" value="POLYA POLYMERASE"/>
    <property type="match status" value="1"/>
</dbReference>
<evidence type="ECO:0000256" key="9">
    <source>
        <dbReference type="ARBA" id="ARBA00022884"/>
    </source>
</evidence>
<evidence type="ECO:0000256" key="7">
    <source>
        <dbReference type="ARBA" id="ARBA00022741"/>
    </source>
</evidence>
<feature type="domain" description="Poly A polymerase head" evidence="10">
    <location>
        <begin position="35"/>
        <end position="161"/>
    </location>
</feature>
<name>X1R751_9ZZZZ</name>
<protein>
    <recommendedName>
        <fullName evidence="13">Poly A polymerase head domain-containing protein</fullName>
    </recommendedName>
</protein>
<dbReference type="Pfam" id="PF12627">
    <property type="entry name" value="PolyA_pol_RNAbd"/>
    <property type="match status" value="1"/>
</dbReference>
<dbReference type="GO" id="GO:0008033">
    <property type="term" value="P:tRNA processing"/>
    <property type="evidence" value="ECO:0007669"/>
    <property type="project" value="UniProtKB-KW"/>
</dbReference>
<dbReference type="CDD" id="cd05398">
    <property type="entry name" value="NT_ClassII-CCAase"/>
    <property type="match status" value="1"/>
</dbReference>